<dbReference type="Gene3D" id="3.40.50.150">
    <property type="entry name" value="Vaccinia Virus protein VP39"/>
    <property type="match status" value="1"/>
</dbReference>
<name>A0A3B0XHI0_9ZZZZ</name>
<evidence type="ECO:0008006" key="2">
    <source>
        <dbReference type="Google" id="ProtNLM"/>
    </source>
</evidence>
<reference evidence="1" key="1">
    <citation type="submission" date="2018-06" db="EMBL/GenBank/DDBJ databases">
        <authorList>
            <person name="Zhirakovskaya E."/>
        </authorList>
    </citation>
    <scope>NUCLEOTIDE SEQUENCE</scope>
</reference>
<dbReference type="SUPFAM" id="SSF53335">
    <property type="entry name" value="S-adenosyl-L-methionine-dependent methyltransferases"/>
    <property type="match status" value="1"/>
</dbReference>
<sequence length="222" mass="25623">MPNVKLNMFKKIKYIHNRRKNLMQNMDFNNNFEEWEETCVPSYCHSNLIAAFVSWQRIFSALKIAQKQPVLEKVLDFGCGVAELKRLLPAETVYCYVEELPSSVQWIQTQYPDAIEVAIDDNDRTYDVVFALDSLEHNKNYSEIVDKLIAKLNKGGVLIVSGPTENILYRLGRYISGFTGHYHVTTIHDINRVIDSRLQLKARSTEPYGLPLFIVSAWSKEC</sequence>
<dbReference type="AlphaFoldDB" id="A0A3B0XHI0"/>
<accession>A0A3B0XHI0</accession>
<dbReference type="EMBL" id="UOFI01000093">
    <property type="protein sequence ID" value="VAW67131.1"/>
    <property type="molecule type" value="Genomic_DNA"/>
</dbReference>
<dbReference type="InterPro" id="IPR029063">
    <property type="entry name" value="SAM-dependent_MTases_sf"/>
</dbReference>
<protein>
    <recommendedName>
        <fullName evidence="2">Methyltransferase domain-containing protein</fullName>
    </recommendedName>
</protein>
<organism evidence="1">
    <name type="scientific">hydrothermal vent metagenome</name>
    <dbReference type="NCBI Taxonomy" id="652676"/>
    <lineage>
        <taxon>unclassified sequences</taxon>
        <taxon>metagenomes</taxon>
        <taxon>ecological metagenomes</taxon>
    </lineage>
</organism>
<gene>
    <name evidence="1" type="ORF">MNBD_GAMMA09-3009</name>
</gene>
<dbReference type="CDD" id="cd02440">
    <property type="entry name" value="AdoMet_MTases"/>
    <property type="match status" value="1"/>
</dbReference>
<proteinExistence type="predicted"/>
<dbReference type="Pfam" id="PF13489">
    <property type="entry name" value="Methyltransf_23"/>
    <property type="match status" value="1"/>
</dbReference>
<evidence type="ECO:0000313" key="1">
    <source>
        <dbReference type="EMBL" id="VAW67131.1"/>
    </source>
</evidence>